<evidence type="ECO:0000313" key="1">
    <source>
        <dbReference type="EMBL" id="MFC3442775.1"/>
    </source>
</evidence>
<name>A0ABV7NK79_9SPHN</name>
<keyword evidence="2" id="KW-1185">Reference proteome</keyword>
<protein>
    <submittedName>
        <fullName evidence="1">Uncharacterized protein</fullName>
    </submittedName>
</protein>
<organism evidence="1 2">
    <name type="scientific">Sphingobium rhizovicinum</name>
    <dbReference type="NCBI Taxonomy" id="432308"/>
    <lineage>
        <taxon>Bacteria</taxon>
        <taxon>Pseudomonadati</taxon>
        <taxon>Pseudomonadota</taxon>
        <taxon>Alphaproteobacteria</taxon>
        <taxon>Sphingomonadales</taxon>
        <taxon>Sphingomonadaceae</taxon>
        <taxon>Sphingobium</taxon>
    </lineage>
</organism>
<dbReference type="EMBL" id="JBHRVU010000004">
    <property type="protein sequence ID" value="MFC3442775.1"/>
    <property type="molecule type" value="Genomic_DNA"/>
</dbReference>
<sequence length="75" mass="8243">MIKVNDDLIVNPMHVASITWDRGHSYTAMTIHMVDGTKHSVRHNPSPYGGTDCYKAEALIVAGFDKAMASVERLA</sequence>
<proteinExistence type="predicted"/>
<comment type="caution">
    <text evidence="1">The sequence shown here is derived from an EMBL/GenBank/DDBJ whole genome shotgun (WGS) entry which is preliminary data.</text>
</comment>
<dbReference type="Proteomes" id="UP001595681">
    <property type="component" value="Unassembled WGS sequence"/>
</dbReference>
<dbReference type="RefSeq" id="WP_380797018.1">
    <property type="nucleotide sequence ID" value="NZ_JBHRVU010000004.1"/>
</dbReference>
<accession>A0ABV7NK79</accession>
<reference evidence="2" key="1">
    <citation type="journal article" date="2019" name="Int. J. Syst. Evol. Microbiol.">
        <title>The Global Catalogue of Microorganisms (GCM) 10K type strain sequencing project: providing services to taxonomists for standard genome sequencing and annotation.</title>
        <authorList>
            <consortium name="The Broad Institute Genomics Platform"/>
            <consortium name="The Broad Institute Genome Sequencing Center for Infectious Disease"/>
            <person name="Wu L."/>
            <person name="Ma J."/>
        </authorList>
    </citation>
    <scope>NUCLEOTIDE SEQUENCE [LARGE SCALE GENOMIC DNA]</scope>
    <source>
        <strain evidence="2">CCM 7491</strain>
    </source>
</reference>
<gene>
    <name evidence="1" type="ORF">ACFOKF_16500</name>
</gene>
<evidence type="ECO:0000313" key="2">
    <source>
        <dbReference type="Proteomes" id="UP001595681"/>
    </source>
</evidence>